<accession>A0AAN3DAX1</accession>
<dbReference type="Proteomes" id="UP000005475">
    <property type="component" value="Unassembled WGS sequence"/>
</dbReference>
<reference evidence="1 2" key="1">
    <citation type="submission" date="2007-03" db="EMBL/GenBank/DDBJ databases">
        <authorList>
            <person name="Fulton L."/>
            <person name="Clifton S."/>
            <person name="Fulton B."/>
            <person name="Xu J."/>
            <person name="Minx P."/>
            <person name="Pepin K.H."/>
            <person name="Johnson M."/>
            <person name="Thiruvilangam P."/>
            <person name="Bhonagiri V."/>
            <person name="Nash W.E."/>
            <person name="Mardis E.R."/>
            <person name="Wilson R.K."/>
        </authorList>
    </citation>
    <scope>NUCLEOTIDE SEQUENCE [LARGE SCALE GENOMIC DNA]</scope>
    <source>
        <strain evidence="2">ATCC 8483 / DSM 1896 / JCM 5824 / BCRC 10623 / CCUG 4943 / NCTC 11153</strain>
    </source>
</reference>
<comment type="caution">
    <text evidence="1">The sequence shown here is derived from an EMBL/GenBank/DDBJ whole genome shotgun (WGS) entry which is preliminary data.</text>
</comment>
<organism evidence="1 2">
    <name type="scientific">Bacteroides ovatus (strain ATCC 8483 / DSM 1896 / JCM 5824 / BCRC 10623 / CCUG 4943 / NCTC 11153)</name>
    <dbReference type="NCBI Taxonomy" id="411476"/>
    <lineage>
        <taxon>Bacteria</taxon>
        <taxon>Pseudomonadati</taxon>
        <taxon>Bacteroidota</taxon>
        <taxon>Bacteroidia</taxon>
        <taxon>Bacteroidales</taxon>
        <taxon>Bacteroidaceae</taxon>
        <taxon>Bacteroides</taxon>
    </lineage>
</organism>
<name>A0AAN3DAX1_BACO1</name>
<dbReference type="EMBL" id="AAXF02000023">
    <property type="protein sequence ID" value="EDO14212.1"/>
    <property type="molecule type" value="Genomic_DNA"/>
</dbReference>
<evidence type="ECO:0000313" key="1">
    <source>
        <dbReference type="EMBL" id="EDO14212.1"/>
    </source>
</evidence>
<evidence type="ECO:0000313" key="2">
    <source>
        <dbReference type="Proteomes" id="UP000005475"/>
    </source>
</evidence>
<sequence length="49" mass="5623">MMKSKISVSSKLNVYTQPVHVRKKVNGQLVMLGFDVTTFTPASYQRHRL</sequence>
<protein>
    <submittedName>
        <fullName evidence="1">Uncharacterized protein</fullName>
    </submittedName>
</protein>
<proteinExistence type="predicted"/>
<gene>
    <name evidence="1" type="ORF">BACOVA_00068</name>
</gene>
<reference evidence="2" key="2">
    <citation type="submission" date="2007-04" db="EMBL/GenBank/DDBJ databases">
        <title>Draft genome sequence of Bacteroides ovatus (ATCC 8483).</title>
        <authorList>
            <person name="Sudarsanam P."/>
            <person name="Ley R."/>
            <person name="Guruge J."/>
            <person name="Turnbaugh P.J."/>
            <person name="Mahowald M."/>
            <person name="Liep D."/>
            <person name="Gordon J."/>
        </authorList>
    </citation>
    <scope>NUCLEOTIDE SEQUENCE [LARGE SCALE GENOMIC DNA]</scope>
    <source>
        <strain evidence="2">ATCC 8483 / DSM 1896 / JCM 5824 / BCRC 10623 / CCUG 4943 / NCTC 11153</strain>
    </source>
</reference>
<dbReference type="AlphaFoldDB" id="A0AAN3DAX1"/>